<feature type="domain" description="ABC transporter" evidence="3">
    <location>
        <begin position="4"/>
        <end position="235"/>
    </location>
</feature>
<dbReference type="Pfam" id="PF00005">
    <property type="entry name" value="ABC_tran"/>
    <property type="match status" value="1"/>
</dbReference>
<dbReference type="AlphaFoldDB" id="A0A1I3WRW2"/>
<evidence type="ECO:0000256" key="1">
    <source>
        <dbReference type="ARBA" id="ARBA00022741"/>
    </source>
</evidence>
<name>A0A1I3WRW2_9GAMM</name>
<keyword evidence="5" id="KW-1185">Reference proteome</keyword>
<dbReference type="PANTHER" id="PTHR43582">
    <property type="entry name" value="LINEARMYCIN RESISTANCE ATP-BINDING PROTEIN LNRL"/>
    <property type="match status" value="1"/>
</dbReference>
<protein>
    <submittedName>
        <fullName evidence="4">ABC-2 type transport system ATP-binding protein</fullName>
    </submittedName>
</protein>
<accession>A0A1I3WRW2</accession>
<keyword evidence="1" id="KW-0547">Nucleotide-binding</keyword>
<dbReference type="InterPro" id="IPR027417">
    <property type="entry name" value="P-loop_NTPase"/>
</dbReference>
<dbReference type="Proteomes" id="UP000199445">
    <property type="component" value="Unassembled WGS sequence"/>
</dbReference>
<dbReference type="InterPro" id="IPR003439">
    <property type="entry name" value="ABC_transporter-like_ATP-bd"/>
</dbReference>
<dbReference type="RefSeq" id="WP_227663576.1">
    <property type="nucleotide sequence ID" value="NZ_BMYN01000006.1"/>
</dbReference>
<dbReference type="SMART" id="SM00382">
    <property type="entry name" value="AAA"/>
    <property type="match status" value="1"/>
</dbReference>
<evidence type="ECO:0000259" key="3">
    <source>
        <dbReference type="PROSITE" id="PS50893"/>
    </source>
</evidence>
<evidence type="ECO:0000313" key="4">
    <source>
        <dbReference type="EMBL" id="SFK09206.1"/>
    </source>
</evidence>
<dbReference type="SUPFAM" id="SSF52540">
    <property type="entry name" value="P-loop containing nucleoside triphosphate hydrolases"/>
    <property type="match status" value="1"/>
</dbReference>
<dbReference type="PROSITE" id="PS50893">
    <property type="entry name" value="ABC_TRANSPORTER_2"/>
    <property type="match status" value="1"/>
</dbReference>
<evidence type="ECO:0000256" key="2">
    <source>
        <dbReference type="ARBA" id="ARBA00022840"/>
    </source>
</evidence>
<dbReference type="GO" id="GO:0016887">
    <property type="term" value="F:ATP hydrolysis activity"/>
    <property type="evidence" value="ECO:0007669"/>
    <property type="project" value="InterPro"/>
</dbReference>
<dbReference type="PANTHER" id="PTHR43582:SF2">
    <property type="entry name" value="LINEARMYCIN RESISTANCE ATP-BINDING PROTEIN LNRL"/>
    <property type="match status" value="1"/>
</dbReference>
<gene>
    <name evidence="4" type="ORF">SAMN05216429_11064</name>
</gene>
<organism evidence="4 5">
    <name type="scientific">Marinobacter persicus</name>
    <dbReference type="NCBI Taxonomy" id="930118"/>
    <lineage>
        <taxon>Bacteria</taxon>
        <taxon>Pseudomonadati</taxon>
        <taxon>Pseudomonadota</taxon>
        <taxon>Gammaproteobacteria</taxon>
        <taxon>Pseudomonadales</taxon>
        <taxon>Marinobacteraceae</taxon>
        <taxon>Marinobacter</taxon>
    </lineage>
</organism>
<dbReference type="InterPro" id="IPR003593">
    <property type="entry name" value="AAA+_ATPase"/>
</dbReference>
<keyword evidence="2 4" id="KW-0067">ATP-binding</keyword>
<evidence type="ECO:0000313" key="5">
    <source>
        <dbReference type="Proteomes" id="UP000199445"/>
    </source>
</evidence>
<reference evidence="4 5" key="1">
    <citation type="submission" date="2016-10" db="EMBL/GenBank/DDBJ databases">
        <authorList>
            <person name="de Groot N.N."/>
        </authorList>
    </citation>
    <scope>NUCLEOTIDE SEQUENCE [LARGE SCALE GENOMIC DNA]</scope>
    <source>
        <strain evidence="4 5">IBRC-M 10445</strain>
    </source>
</reference>
<dbReference type="EMBL" id="FOSC01000010">
    <property type="protein sequence ID" value="SFK09206.1"/>
    <property type="molecule type" value="Genomic_DNA"/>
</dbReference>
<proteinExistence type="predicted"/>
<dbReference type="Gene3D" id="3.40.50.300">
    <property type="entry name" value="P-loop containing nucleotide triphosphate hydrolases"/>
    <property type="match status" value="1"/>
</dbReference>
<dbReference type="CDD" id="cd03230">
    <property type="entry name" value="ABC_DR_subfamily_A"/>
    <property type="match status" value="1"/>
</dbReference>
<sequence>MSVISVRQLAFGYSSATPVLKGIDLEVPEGSVFGLLGPNGAGKTTFLSILAGLIPCPPDRVFIDGRDWSTPASRPAVRLALVPQEYAFYHPLTVRENLAFFAGVQGVPKAQIESRIQSAVARTGLGERLGSRAGKLSGGLKRRLNLAIGLLNQPRLLLLDEPTVGIDPHSRHFILETIRQLGREGTTIIYTSHYMEEVEELCDRVAIMDHGQILRNGPLTELLAEAPPTPRRRESSLEALFLELTTRELRD</sequence>
<dbReference type="GO" id="GO:0005524">
    <property type="term" value="F:ATP binding"/>
    <property type="evidence" value="ECO:0007669"/>
    <property type="project" value="UniProtKB-KW"/>
</dbReference>